<accession>A0ACC1PLS1</accession>
<sequence>MLRLSCSRAVALVLSLVTITTFVTTPAAAAIAPRDATSSAVTKHPYDYSSLTCPSSGLSTLLTPTYGEKGALFTVCSSIEINAPASRVRDALLDFKSYHLWNSFVVSVSLPLDVTETPQHDYVGMPMVFTTSGLVTGLNTTSDEVLTVLDDVGVSGDGKPYMLVAWRYEDRLSGVSSRAEHPSVVVDLGDGSSWYLSYETYYVGLFTPIIAFLKNKLQAQFEAQSRDLKSYVEGLI</sequence>
<gene>
    <name evidence="1" type="ORF">NUW58_g1555</name>
</gene>
<proteinExistence type="predicted"/>
<keyword evidence="2" id="KW-1185">Reference proteome</keyword>
<protein>
    <submittedName>
        <fullName evidence="1">Uncharacterized protein</fullName>
    </submittedName>
</protein>
<evidence type="ECO:0000313" key="2">
    <source>
        <dbReference type="Proteomes" id="UP001143856"/>
    </source>
</evidence>
<reference evidence="1" key="1">
    <citation type="submission" date="2022-10" db="EMBL/GenBank/DDBJ databases">
        <title>Genome Sequence of Xylaria curta.</title>
        <authorList>
            <person name="Buettner E."/>
        </authorList>
    </citation>
    <scope>NUCLEOTIDE SEQUENCE</scope>
    <source>
        <strain evidence="1">Babe10</strain>
    </source>
</reference>
<dbReference type="Proteomes" id="UP001143856">
    <property type="component" value="Unassembled WGS sequence"/>
</dbReference>
<dbReference type="EMBL" id="JAPDGR010000172">
    <property type="protein sequence ID" value="KAJ2994450.1"/>
    <property type="molecule type" value="Genomic_DNA"/>
</dbReference>
<organism evidence="1 2">
    <name type="scientific">Xylaria curta</name>
    <dbReference type="NCBI Taxonomy" id="42375"/>
    <lineage>
        <taxon>Eukaryota</taxon>
        <taxon>Fungi</taxon>
        <taxon>Dikarya</taxon>
        <taxon>Ascomycota</taxon>
        <taxon>Pezizomycotina</taxon>
        <taxon>Sordariomycetes</taxon>
        <taxon>Xylariomycetidae</taxon>
        <taxon>Xylariales</taxon>
        <taxon>Xylariaceae</taxon>
        <taxon>Xylaria</taxon>
    </lineage>
</organism>
<comment type="caution">
    <text evidence="1">The sequence shown here is derived from an EMBL/GenBank/DDBJ whole genome shotgun (WGS) entry which is preliminary data.</text>
</comment>
<name>A0ACC1PLS1_9PEZI</name>
<evidence type="ECO:0000313" key="1">
    <source>
        <dbReference type="EMBL" id="KAJ2994450.1"/>
    </source>
</evidence>